<sequence>MLRVKRQREKLRESVIIFTLNVTASVSMTYSNLLRSGFFVLFRFIVTMLLYLM</sequence>
<protein>
    <submittedName>
        <fullName evidence="2">Uncharacterized protein</fullName>
    </submittedName>
</protein>
<reference evidence="2" key="1">
    <citation type="submission" date="2014-11" db="EMBL/GenBank/DDBJ databases">
        <authorList>
            <person name="Amaro Gonzalez C."/>
        </authorList>
    </citation>
    <scope>NUCLEOTIDE SEQUENCE</scope>
</reference>
<feature type="transmembrane region" description="Helical" evidence="1">
    <location>
        <begin position="36"/>
        <end position="52"/>
    </location>
</feature>
<dbReference type="AlphaFoldDB" id="A0A0E9XHK3"/>
<keyword evidence="1" id="KW-1133">Transmembrane helix</keyword>
<accession>A0A0E9XHK3</accession>
<evidence type="ECO:0000313" key="2">
    <source>
        <dbReference type="EMBL" id="JAI01179.1"/>
    </source>
</evidence>
<reference evidence="2" key="2">
    <citation type="journal article" date="2015" name="Fish Shellfish Immunol.">
        <title>Early steps in the European eel (Anguilla anguilla)-Vibrio vulnificus interaction in the gills: Role of the RtxA13 toxin.</title>
        <authorList>
            <person name="Callol A."/>
            <person name="Pajuelo D."/>
            <person name="Ebbesson L."/>
            <person name="Teles M."/>
            <person name="MacKenzie S."/>
            <person name="Amaro C."/>
        </authorList>
    </citation>
    <scope>NUCLEOTIDE SEQUENCE</scope>
</reference>
<keyword evidence="1" id="KW-0812">Transmembrane</keyword>
<organism evidence="2">
    <name type="scientific">Anguilla anguilla</name>
    <name type="common">European freshwater eel</name>
    <name type="synonym">Muraena anguilla</name>
    <dbReference type="NCBI Taxonomy" id="7936"/>
    <lineage>
        <taxon>Eukaryota</taxon>
        <taxon>Metazoa</taxon>
        <taxon>Chordata</taxon>
        <taxon>Craniata</taxon>
        <taxon>Vertebrata</taxon>
        <taxon>Euteleostomi</taxon>
        <taxon>Actinopterygii</taxon>
        <taxon>Neopterygii</taxon>
        <taxon>Teleostei</taxon>
        <taxon>Anguilliformes</taxon>
        <taxon>Anguillidae</taxon>
        <taxon>Anguilla</taxon>
    </lineage>
</organism>
<evidence type="ECO:0000256" key="1">
    <source>
        <dbReference type="SAM" id="Phobius"/>
    </source>
</evidence>
<name>A0A0E9XHK3_ANGAN</name>
<proteinExistence type="predicted"/>
<dbReference type="EMBL" id="GBXM01007399">
    <property type="protein sequence ID" value="JAI01179.1"/>
    <property type="molecule type" value="Transcribed_RNA"/>
</dbReference>
<keyword evidence="1" id="KW-0472">Membrane</keyword>